<sequence>MDVLSRRPSSALNPDALPFVPLAYRTVEDFSDQWWELVKTTSWFRDYWLRECFVEEAVASRGGSDLFGDEVEAFLPEIGDIFDGYQKTEEENGKEKGNLDVIAWGAQKWRGLRGGGESPKFAEKAPRIVKMRPTPRTIQQPR</sequence>
<protein>
    <recommendedName>
        <fullName evidence="3">Early response to dehydration 15-like protein</fullName>
    </recommendedName>
</protein>
<dbReference type="OrthoDB" id="1918588at2759"/>
<evidence type="ECO:0000313" key="2">
    <source>
        <dbReference type="Proteomes" id="UP000652761"/>
    </source>
</evidence>
<evidence type="ECO:0000313" key="1">
    <source>
        <dbReference type="EMBL" id="MQM07761.1"/>
    </source>
</evidence>
<dbReference type="EMBL" id="NMUH01003947">
    <property type="protein sequence ID" value="MQM07761.1"/>
    <property type="molecule type" value="Genomic_DNA"/>
</dbReference>
<dbReference type="PANTHER" id="PTHR33790:SF1">
    <property type="entry name" value="PROTEIN EARLY RESPONSIVE TO DEHYDRATION 15"/>
    <property type="match status" value="1"/>
</dbReference>
<reference evidence="1" key="1">
    <citation type="submission" date="2017-07" db="EMBL/GenBank/DDBJ databases">
        <title>Taro Niue Genome Assembly and Annotation.</title>
        <authorList>
            <person name="Atibalentja N."/>
            <person name="Keating K."/>
            <person name="Fields C.J."/>
        </authorList>
    </citation>
    <scope>NUCLEOTIDE SEQUENCE</scope>
    <source>
        <strain evidence="1">Niue_2</strain>
        <tissue evidence="1">Leaf</tissue>
    </source>
</reference>
<accession>A0A843WQW8</accession>
<organism evidence="1 2">
    <name type="scientific">Colocasia esculenta</name>
    <name type="common">Wild taro</name>
    <name type="synonym">Arum esculentum</name>
    <dbReference type="NCBI Taxonomy" id="4460"/>
    <lineage>
        <taxon>Eukaryota</taxon>
        <taxon>Viridiplantae</taxon>
        <taxon>Streptophyta</taxon>
        <taxon>Embryophyta</taxon>
        <taxon>Tracheophyta</taxon>
        <taxon>Spermatophyta</taxon>
        <taxon>Magnoliopsida</taxon>
        <taxon>Liliopsida</taxon>
        <taxon>Araceae</taxon>
        <taxon>Aroideae</taxon>
        <taxon>Colocasieae</taxon>
        <taxon>Colocasia</taxon>
    </lineage>
</organism>
<dbReference type="Proteomes" id="UP000652761">
    <property type="component" value="Unassembled WGS sequence"/>
</dbReference>
<dbReference type="PANTHER" id="PTHR33790">
    <property type="entry name" value="OS05G0344200 PROTEIN"/>
    <property type="match status" value="1"/>
</dbReference>
<proteinExistence type="predicted"/>
<dbReference type="InterPro" id="IPR040414">
    <property type="entry name" value="CID1/CID2"/>
</dbReference>
<name>A0A843WQW8_COLES</name>
<evidence type="ECO:0008006" key="3">
    <source>
        <dbReference type="Google" id="ProtNLM"/>
    </source>
</evidence>
<comment type="caution">
    <text evidence="1">The sequence shown here is derived from an EMBL/GenBank/DDBJ whole genome shotgun (WGS) entry which is preliminary data.</text>
</comment>
<gene>
    <name evidence="1" type="ORF">Taro_040605</name>
</gene>
<keyword evidence="2" id="KW-1185">Reference proteome</keyword>
<dbReference type="AlphaFoldDB" id="A0A843WQW8"/>